<reference evidence="12 13" key="1">
    <citation type="submission" date="2019-04" db="EMBL/GenBank/DDBJ databases">
        <title>Friends and foes A comparative genomics study of 23 Aspergillus species from section Flavi.</title>
        <authorList>
            <consortium name="DOE Joint Genome Institute"/>
            <person name="Kjaerbolling I."/>
            <person name="Vesth T."/>
            <person name="Frisvad J.C."/>
            <person name="Nybo J.L."/>
            <person name="Theobald S."/>
            <person name="Kildgaard S."/>
            <person name="Isbrandt T."/>
            <person name="Kuo A."/>
            <person name="Sato A."/>
            <person name="Lyhne E.K."/>
            <person name="Kogle M.E."/>
            <person name="Wiebenga A."/>
            <person name="Kun R.S."/>
            <person name="Lubbers R.J."/>
            <person name="Makela M.R."/>
            <person name="Barry K."/>
            <person name="Chovatia M."/>
            <person name="Clum A."/>
            <person name="Daum C."/>
            <person name="Haridas S."/>
            <person name="He G."/>
            <person name="LaButti K."/>
            <person name="Lipzen A."/>
            <person name="Mondo S."/>
            <person name="Riley R."/>
            <person name="Salamov A."/>
            <person name="Simmons B.A."/>
            <person name="Magnuson J.K."/>
            <person name="Henrissat B."/>
            <person name="Mortensen U.H."/>
            <person name="Larsen T.O."/>
            <person name="Devries R.P."/>
            <person name="Grigoriev I.V."/>
            <person name="Machida M."/>
            <person name="Baker S.E."/>
            <person name="Andersen M.R."/>
        </authorList>
    </citation>
    <scope>NUCLEOTIDE SEQUENCE [LARGE SCALE GENOMIC DNA]</scope>
    <source>
        <strain evidence="12 13">CBS 151.66</strain>
    </source>
</reference>
<dbReference type="OrthoDB" id="1657402at2759"/>
<dbReference type="SUPFAM" id="SSF51011">
    <property type="entry name" value="Glycosyl hydrolase domain"/>
    <property type="match status" value="1"/>
</dbReference>
<dbReference type="AlphaFoldDB" id="A0A5N5X6D5"/>
<evidence type="ECO:0000256" key="9">
    <source>
        <dbReference type="RuleBase" id="RU003679"/>
    </source>
</evidence>
<evidence type="ECO:0000256" key="5">
    <source>
        <dbReference type="ARBA" id="ARBA00022729"/>
    </source>
</evidence>
<protein>
    <recommendedName>
        <fullName evidence="4">beta-galactosidase</fullName>
        <ecNumber evidence="4">3.2.1.23</ecNumber>
    </recommendedName>
</protein>
<evidence type="ECO:0000256" key="8">
    <source>
        <dbReference type="ARBA" id="ARBA00023295"/>
    </source>
</evidence>
<dbReference type="SUPFAM" id="SSF49785">
    <property type="entry name" value="Galactose-binding domain-like"/>
    <property type="match status" value="2"/>
</dbReference>
<gene>
    <name evidence="12" type="ORF">BDV29DRAFT_155448</name>
</gene>
<dbReference type="InterPro" id="IPR025972">
    <property type="entry name" value="BetaGal_dom3"/>
</dbReference>
<dbReference type="FunFam" id="3.20.20.80:FF:000040">
    <property type="entry name" value="Beta-galactosidase A"/>
    <property type="match status" value="1"/>
</dbReference>
<dbReference type="EC" id="3.2.1.23" evidence="4"/>
<evidence type="ECO:0000313" key="13">
    <source>
        <dbReference type="Proteomes" id="UP000326565"/>
    </source>
</evidence>
<dbReference type="InterPro" id="IPR018954">
    <property type="entry name" value="Betagal_dom2"/>
</dbReference>
<dbReference type="Pfam" id="PF10435">
    <property type="entry name" value="BetaGal_dom2"/>
    <property type="match status" value="1"/>
</dbReference>
<keyword evidence="7" id="KW-0325">Glycoprotein</keyword>
<evidence type="ECO:0000256" key="3">
    <source>
        <dbReference type="ARBA" id="ARBA00009809"/>
    </source>
</evidence>
<proteinExistence type="inferred from homology"/>
<dbReference type="InterPro" id="IPR001944">
    <property type="entry name" value="Glycoside_Hdrlase_35"/>
</dbReference>
<evidence type="ECO:0000259" key="11">
    <source>
        <dbReference type="SMART" id="SM01029"/>
    </source>
</evidence>
<evidence type="ECO:0000256" key="1">
    <source>
        <dbReference type="ARBA" id="ARBA00001412"/>
    </source>
</evidence>
<dbReference type="Gene3D" id="2.102.20.10">
    <property type="entry name" value="Beta-galactosidase, domain 2"/>
    <property type="match status" value="1"/>
</dbReference>
<dbReference type="SMART" id="SM01029">
    <property type="entry name" value="BetaGal_dom2"/>
    <property type="match status" value="1"/>
</dbReference>
<dbReference type="PANTHER" id="PTHR23421">
    <property type="entry name" value="BETA-GALACTOSIDASE RELATED"/>
    <property type="match status" value="1"/>
</dbReference>
<evidence type="ECO:0000256" key="7">
    <source>
        <dbReference type="ARBA" id="ARBA00023180"/>
    </source>
</evidence>
<keyword evidence="5 10" id="KW-0732">Signal</keyword>
<dbReference type="InterPro" id="IPR037110">
    <property type="entry name" value="Betagal_dom2_sf"/>
</dbReference>
<dbReference type="PRINTS" id="PR00742">
    <property type="entry name" value="GLHYDRLASE35"/>
</dbReference>
<comment type="similarity">
    <text evidence="3 9">Belongs to the glycosyl hydrolase 35 family.</text>
</comment>
<dbReference type="Gene3D" id="3.20.20.80">
    <property type="entry name" value="Glycosidases"/>
    <property type="match status" value="1"/>
</dbReference>
<dbReference type="Gene3D" id="2.60.390.10">
    <property type="entry name" value="Beta-galactosidase, domain 3"/>
    <property type="match status" value="1"/>
</dbReference>
<dbReference type="GO" id="GO:0004565">
    <property type="term" value="F:beta-galactosidase activity"/>
    <property type="evidence" value="ECO:0007669"/>
    <property type="project" value="UniProtKB-EC"/>
</dbReference>
<evidence type="ECO:0000256" key="4">
    <source>
        <dbReference type="ARBA" id="ARBA00012756"/>
    </source>
</evidence>
<feature type="signal peptide" evidence="10">
    <location>
        <begin position="1"/>
        <end position="22"/>
    </location>
</feature>
<keyword evidence="8" id="KW-0326">Glycosidase</keyword>
<dbReference type="Gene3D" id="2.60.120.260">
    <property type="entry name" value="Galactose-binding domain-like"/>
    <property type="match status" value="2"/>
</dbReference>
<dbReference type="InterPro" id="IPR031330">
    <property type="entry name" value="Gly_Hdrlase_35_cat"/>
</dbReference>
<dbReference type="InterPro" id="IPR008979">
    <property type="entry name" value="Galactose-bd-like_sf"/>
</dbReference>
<feature type="domain" description="Beta-galactosidase" evidence="11">
    <location>
        <begin position="401"/>
        <end position="582"/>
    </location>
</feature>
<dbReference type="EMBL" id="ML732191">
    <property type="protein sequence ID" value="KAB8075647.1"/>
    <property type="molecule type" value="Genomic_DNA"/>
</dbReference>
<accession>A0A5N5X6D5</accession>
<keyword evidence="6" id="KW-0378">Hydrolase</keyword>
<organism evidence="12 13">
    <name type="scientific">Aspergillus leporis</name>
    <dbReference type="NCBI Taxonomy" id="41062"/>
    <lineage>
        <taxon>Eukaryota</taxon>
        <taxon>Fungi</taxon>
        <taxon>Dikarya</taxon>
        <taxon>Ascomycota</taxon>
        <taxon>Pezizomycotina</taxon>
        <taxon>Eurotiomycetes</taxon>
        <taxon>Eurotiomycetidae</taxon>
        <taxon>Eurotiales</taxon>
        <taxon>Aspergillaceae</taxon>
        <taxon>Aspergillus</taxon>
        <taxon>Aspergillus subgen. Circumdati</taxon>
    </lineage>
</organism>
<dbReference type="InterPro" id="IPR036833">
    <property type="entry name" value="BetaGal_dom3_sf"/>
</dbReference>
<dbReference type="GO" id="GO:0005975">
    <property type="term" value="P:carbohydrate metabolic process"/>
    <property type="evidence" value="ECO:0007669"/>
    <property type="project" value="InterPro"/>
</dbReference>
<dbReference type="Pfam" id="PF13364">
    <property type="entry name" value="BetaGal_ABD2"/>
    <property type="match status" value="2"/>
</dbReference>
<dbReference type="FunFam" id="2.102.20.10:FF:000001">
    <property type="entry name" value="Beta-galactosidase A"/>
    <property type="match status" value="1"/>
</dbReference>
<dbReference type="Proteomes" id="UP000326565">
    <property type="component" value="Unassembled WGS sequence"/>
</dbReference>
<sequence length="1017" mass="111895">MLFSKTLLGGLALGASFVCVSGQQNSSHWPLHDNGLTDLVEWDHYSFYVNGQRLFVFSGEFHYWRFPVPELWRDLLEKIKAAGFSAFSIYNHWGYHNPKPGVLDFENGAHNFTSIMTLAKEIGLYLIIRPGPYVNAEANAGGFALWATTGAYGELRNNDPRYLDALTPYWANVSQIIAPHLITNGGNVILYQIENEFAEQWLDEDKQVSNTPAQKYMQYLQDVSRENGIDAPLFHNLPNMNGYSWSRDRSDAAGNVDVIGVDSYPTCWTCNVSECASTNGEYIPYKTLTYYDFFKNLAPTQPSFMPEFQGGSYNPWGGPQGGCPDDLGPDFANLFYRNLIYQRVSAISLYMLFGGTSWGWHAAPVVATSYDYSSPISENRKLVEKYYETKLLTQFTRIARDLSKTDRIGNSTKYSSNPAVSVSELRNPDTNAAFYVTQHEYTPSGTVEKFTVKVNTSNGALTIPQYGAHISLNGHQSKILVTDFKFGSKTLLYSTAEVLTYALIDGKEVLALWVPTGESGEFTVKGVNSAKFVGKGSSANVEIHHGKKNVTVSFMQRAGMSLVELGDGSRIVLLDRSAAHVFWSPPLDNDPLEAGNNTVLVHGPYLVRSARLDGCDLQLTGDIQNSTKVSIFAPKSVCSVKWNGKKVSVESAKGGIQTAILDGGAKFKLPAITGWKYTDSLPEIAADYSATSKAWIAATNTNSSNPTPPAPNNPVLYVDDYNVHVGNHIYRATFPSTDTPPTDIYLNITGGLAFGYSVWLNSDFIGSWLGTPTTDQMGQTFSFSNATLSTNDDNLLVVVMDNSGHDMRDGALNPRGINNATLFGPGTYSFTEWKIASSAGHLDPVRGLYNEGSLYAERVGIHLPGYTFDKAEKLPSNSTALSVPGAGIRVFRTVVPLEVPAGIDISISFRLTAPSNETFTSAKGHTNQLRALLFVNGYQFGRFNPYIGHQIDFPVPPGVLDYSGDNTIAVTVWSQSADGAEMKVEWNVDYVHETGFDMKFDGAYLRPGWTEERGEYA</sequence>
<dbReference type="Pfam" id="PF13363">
    <property type="entry name" value="BetaGal_dom3"/>
    <property type="match status" value="1"/>
</dbReference>
<comment type="function">
    <text evidence="2">Cleaves beta-linked terminal galactosyl residues from gangliosides, glycoproteins, and glycosaminoglycans.</text>
</comment>
<evidence type="ECO:0000256" key="2">
    <source>
        <dbReference type="ARBA" id="ARBA00002691"/>
    </source>
</evidence>
<dbReference type="InterPro" id="IPR017853">
    <property type="entry name" value="GH"/>
</dbReference>
<dbReference type="InterPro" id="IPR025300">
    <property type="entry name" value="BetaGal_jelly_roll_dom"/>
</dbReference>
<dbReference type="SUPFAM" id="SSF51445">
    <property type="entry name" value="(Trans)glycosidases"/>
    <property type="match status" value="1"/>
</dbReference>
<evidence type="ECO:0000256" key="6">
    <source>
        <dbReference type="ARBA" id="ARBA00022801"/>
    </source>
</evidence>
<comment type="catalytic activity">
    <reaction evidence="1">
        <text>Hydrolysis of terminal non-reducing beta-D-galactose residues in beta-D-galactosides.</text>
        <dbReference type="EC" id="3.2.1.23"/>
    </reaction>
</comment>
<name>A0A5N5X6D5_9EURO</name>
<dbReference type="Pfam" id="PF01301">
    <property type="entry name" value="Glyco_hydro_35"/>
    <property type="match status" value="1"/>
</dbReference>
<evidence type="ECO:0000256" key="10">
    <source>
        <dbReference type="SAM" id="SignalP"/>
    </source>
</evidence>
<feature type="chain" id="PRO_5024919083" description="beta-galactosidase" evidence="10">
    <location>
        <begin position="23"/>
        <end position="1017"/>
    </location>
</feature>
<dbReference type="SUPFAM" id="SSF117100">
    <property type="entry name" value="Beta-galactosidase LacA, domain 3"/>
    <property type="match status" value="1"/>
</dbReference>
<keyword evidence="13" id="KW-1185">Reference proteome</keyword>
<evidence type="ECO:0000313" key="12">
    <source>
        <dbReference type="EMBL" id="KAB8075647.1"/>
    </source>
</evidence>